<feature type="transmembrane region" description="Helical" evidence="2">
    <location>
        <begin position="143"/>
        <end position="164"/>
    </location>
</feature>
<dbReference type="InterPro" id="IPR025187">
    <property type="entry name" value="DUF4112"/>
</dbReference>
<dbReference type="OrthoDB" id="2103474at2759"/>
<gene>
    <name evidence="3" type="ORF">INT44_002380</name>
</gene>
<dbReference type="PANTHER" id="PTHR35519:SF2">
    <property type="entry name" value="PH DOMAIN PROTEIN"/>
    <property type="match status" value="1"/>
</dbReference>
<keyword evidence="2" id="KW-0472">Membrane</keyword>
<name>A0A8H7UKZ1_9FUNG</name>
<evidence type="ECO:0000313" key="3">
    <source>
        <dbReference type="EMBL" id="KAG2185587.1"/>
    </source>
</evidence>
<keyword evidence="2" id="KW-0812">Transmembrane</keyword>
<organism evidence="3 4">
    <name type="scientific">Umbelopsis vinacea</name>
    <dbReference type="NCBI Taxonomy" id="44442"/>
    <lineage>
        <taxon>Eukaryota</taxon>
        <taxon>Fungi</taxon>
        <taxon>Fungi incertae sedis</taxon>
        <taxon>Mucoromycota</taxon>
        <taxon>Mucoromycotina</taxon>
        <taxon>Umbelopsidomycetes</taxon>
        <taxon>Umbelopsidales</taxon>
        <taxon>Umbelopsidaceae</taxon>
        <taxon>Umbelopsis</taxon>
    </lineage>
</organism>
<feature type="compositionally biased region" description="Polar residues" evidence="1">
    <location>
        <begin position="263"/>
        <end position="340"/>
    </location>
</feature>
<feature type="region of interest" description="Disordered" evidence="1">
    <location>
        <begin position="196"/>
        <end position="350"/>
    </location>
</feature>
<dbReference type="Proteomes" id="UP000612746">
    <property type="component" value="Unassembled WGS sequence"/>
</dbReference>
<reference evidence="3" key="1">
    <citation type="submission" date="2020-12" db="EMBL/GenBank/DDBJ databases">
        <title>Metabolic potential, ecology and presence of endohyphal bacteria is reflected in genomic diversity of Mucoromycotina.</title>
        <authorList>
            <person name="Muszewska A."/>
            <person name="Okrasinska A."/>
            <person name="Steczkiewicz K."/>
            <person name="Drgas O."/>
            <person name="Orlowska M."/>
            <person name="Perlinska-Lenart U."/>
            <person name="Aleksandrzak-Piekarczyk T."/>
            <person name="Szatraj K."/>
            <person name="Zielenkiewicz U."/>
            <person name="Pilsyk S."/>
            <person name="Malc E."/>
            <person name="Mieczkowski P."/>
            <person name="Kruszewska J.S."/>
            <person name="Biernat P."/>
            <person name="Pawlowska J."/>
        </authorList>
    </citation>
    <scope>NUCLEOTIDE SEQUENCE</scope>
    <source>
        <strain evidence="3">WA0000051536</strain>
    </source>
</reference>
<evidence type="ECO:0000313" key="4">
    <source>
        <dbReference type="Proteomes" id="UP000612746"/>
    </source>
</evidence>
<evidence type="ECO:0000256" key="2">
    <source>
        <dbReference type="SAM" id="Phobius"/>
    </source>
</evidence>
<keyword evidence="4" id="KW-1185">Reference proteome</keyword>
<dbReference type="EMBL" id="JAEPRA010000005">
    <property type="protein sequence ID" value="KAG2185587.1"/>
    <property type="molecule type" value="Genomic_DNA"/>
</dbReference>
<protein>
    <submittedName>
        <fullName evidence="3">Uncharacterized protein</fullName>
    </submittedName>
</protein>
<feature type="transmembrane region" description="Helical" evidence="2">
    <location>
        <begin position="114"/>
        <end position="131"/>
    </location>
</feature>
<proteinExistence type="predicted"/>
<dbReference type="PANTHER" id="PTHR35519">
    <property type="entry name" value="MEMBRANE PROTEINS"/>
    <property type="match status" value="1"/>
</dbReference>
<feature type="compositionally biased region" description="Pro residues" evidence="1">
    <location>
        <begin position="237"/>
        <end position="248"/>
    </location>
</feature>
<sequence>MSVAPAPAPAPAPAGDPAYDPHDFDQESHIQKFLKKISADKPSIADTDPHLLAARAQAEKGLKRNFWSSRPGSEIILNERDREILTQVKRRAYYLDQGFLCCGISIGLDGVLGIIPFIGDFLGACLAVELVRTATRADLPRRLVCMMYLNVVIDFFLGIIPFLGDFIDFLFMANKKNAVLLQEHLMTRRRDELLMEKGELPMTNAATTSGTTPGQPAMQNVQSTGPTSQVPLSSNPSYPPPVANPANPPHITGAMSSPPAASPLNQPHGGNTLNQPQPANSFNQSHTGGTLNQPQPASSFNQPHAGSTLNQPSVASPLNQSHVGSTLDQPQPGNSMDQPQPVNPATAVKI</sequence>
<dbReference type="Pfam" id="PF13430">
    <property type="entry name" value="DUF4112"/>
    <property type="match status" value="1"/>
</dbReference>
<comment type="caution">
    <text evidence="3">The sequence shown here is derived from an EMBL/GenBank/DDBJ whole genome shotgun (WGS) entry which is preliminary data.</text>
</comment>
<evidence type="ECO:0000256" key="1">
    <source>
        <dbReference type="SAM" id="MobiDB-lite"/>
    </source>
</evidence>
<feature type="region of interest" description="Disordered" evidence="1">
    <location>
        <begin position="1"/>
        <end position="22"/>
    </location>
</feature>
<accession>A0A8H7UKZ1</accession>
<feature type="compositionally biased region" description="Polar residues" evidence="1">
    <location>
        <begin position="204"/>
        <end position="232"/>
    </location>
</feature>
<dbReference type="AlphaFoldDB" id="A0A8H7UKZ1"/>
<feature type="compositionally biased region" description="Pro residues" evidence="1">
    <location>
        <begin position="1"/>
        <end position="14"/>
    </location>
</feature>
<keyword evidence="2" id="KW-1133">Transmembrane helix</keyword>